<keyword evidence="2" id="KW-1185">Reference proteome</keyword>
<reference evidence="1" key="1">
    <citation type="submission" date="2021-10" db="EMBL/GenBank/DDBJ databases">
        <title>Tropical sea cucumber genome reveals ecological adaptation and Cuvierian tubules defense mechanism.</title>
        <authorList>
            <person name="Chen T."/>
        </authorList>
    </citation>
    <scope>NUCLEOTIDE SEQUENCE</scope>
    <source>
        <strain evidence="1">Nanhai2018</strain>
        <tissue evidence="1">Muscle</tissue>
    </source>
</reference>
<organism evidence="1 2">
    <name type="scientific">Holothuria leucospilota</name>
    <name type="common">Black long sea cucumber</name>
    <name type="synonym">Mertensiothuria leucospilota</name>
    <dbReference type="NCBI Taxonomy" id="206669"/>
    <lineage>
        <taxon>Eukaryota</taxon>
        <taxon>Metazoa</taxon>
        <taxon>Echinodermata</taxon>
        <taxon>Eleutherozoa</taxon>
        <taxon>Echinozoa</taxon>
        <taxon>Holothuroidea</taxon>
        <taxon>Aspidochirotacea</taxon>
        <taxon>Aspidochirotida</taxon>
        <taxon>Holothuriidae</taxon>
        <taxon>Holothuria</taxon>
    </lineage>
</organism>
<gene>
    <name evidence="1" type="ORF">HOLleu_10941</name>
</gene>
<proteinExistence type="predicted"/>
<dbReference type="Proteomes" id="UP001152320">
    <property type="component" value="Chromosome 4"/>
</dbReference>
<sequence length="136" mass="15796">MESEQETLLYHTEVRWLSRGNVLTRLFVLLKEIQEFFESDRKQKSKDYLEVISHDEWEPHLANLVGIFQRINALNQSLQGRQATIIDVMDKLRALLLKINLRIDHINDGNFAMFEELCQLARATSANLKSIATLAI</sequence>
<evidence type="ECO:0000313" key="2">
    <source>
        <dbReference type="Proteomes" id="UP001152320"/>
    </source>
</evidence>
<accession>A0A9Q1HF82</accession>
<name>A0A9Q1HF82_HOLLE</name>
<dbReference type="AlphaFoldDB" id="A0A9Q1HF82"/>
<protein>
    <submittedName>
        <fullName evidence="1">General transcription factor II-I repeat domain-containing protein 2B</fullName>
    </submittedName>
</protein>
<dbReference type="OrthoDB" id="10061052at2759"/>
<comment type="caution">
    <text evidence="1">The sequence shown here is derived from an EMBL/GenBank/DDBJ whole genome shotgun (WGS) entry which is preliminary data.</text>
</comment>
<dbReference type="EMBL" id="JAIZAY010000004">
    <property type="protein sequence ID" value="KAJ8043725.1"/>
    <property type="molecule type" value="Genomic_DNA"/>
</dbReference>
<dbReference type="PANTHER" id="PTHR45913">
    <property type="entry name" value="EPM2A-INTERACTING PROTEIN 1"/>
    <property type="match status" value="1"/>
</dbReference>
<evidence type="ECO:0000313" key="1">
    <source>
        <dbReference type="EMBL" id="KAJ8043725.1"/>
    </source>
</evidence>
<dbReference type="PANTHER" id="PTHR45913:SF19">
    <property type="entry name" value="LOW QUALITY PROTEIN: ZINC FINGER BED DOMAIN-CONTAINING PROTEIN 5-LIKE"/>
    <property type="match status" value="1"/>
</dbReference>